<keyword evidence="2 6" id="KW-0812">Transmembrane</keyword>
<evidence type="ECO:0000256" key="3">
    <source>
        <dbReference type="ARBA" id="ARBA00022748"/>
    </source>
</evidence>
<name>A0A7C2J0D3_9THEO</name>
<proteinExistence type="predicted"/>
<accession>A0A7C2J0D3</accession>
<reference evidence="8" key="1">
    <citation type="journal article" date="2020" name="mSystems">
        <title>Genome- and Community-Level Interaction Insights into Carbon Utilization and Element Cycling Functions of Hydrothermarchaeota in Hydrothermal Sediment.</title>
        <authorList>
            <person name="Zhou Z."/>
            <person name="Liu Y."/>
            <person name="Xu W."/>
            <person name="Pan J."/>
            <person name="Luo Z.H."/>
            <person name="Li M."/>
        </authorList>
    </citation>
    <scope>NUCLEOTIDE SEQUENCE [LARGE SCALE GENOMIC DNA]</scope>
    <source>
        <strain evidence="8">SpSt-300</strain>
    </source>
</reference>
<protein>
    <recommendedName>
        <fullName evidence="7">ResB-like domain-containing protein</fullName>
    </recommendedName>
</protein>
<comment type="subcellular location">
    <subcellularLocation>
        <location evidence="1">Membrane</location>
        <topology evidence="1">Multi-pass membrane protein</topology>
    </subcellularLocation>
</comment>
<dbReference type="GO" id="GO:0017004">
    <property type="term" value="P:cytochrome complex assembly"/>
    <property type="evidence" value="ECO:0007669"/>
    <property type="project" value="UniProtKB-KW"/>
</dbReference>
<feature type="domain" description="ResB-like" evidence="7">
    <location>
        <begin position="270"/>
        <end position="318"/>
    </location>
</feature>
<feature type="transmembrane region" description="Helical" evidence="6">
    <location>
        <begin position="83"/>
        <end position="101"/>
    </location>
</feature>
<evidence type="ECO:0000259" key="7">
    <source>
        <dbReference type="Pfam" id="PF05140"/>
    </source>
</evidence>
<evidence type="ECO:0000256" key="6">
    <source>
        <dbReference type="SAM" id="Phobius"/>
    </source>
</evidence>
<evidence type="ECO:0000256" key="1">
    <source>
        <dbReference type="ARBA" id="ARBA00004141"/>
    </source>
</evidence>
<organism evidence="8">
    <name type="scientific">Ammonifex degensii</name>
    <dbReference type="NCBI Taxonomy" id="42838"/>
    <lineage>
        <taxon>Bacteria</taxon>
        <taxon>Bacillati</taxon>
        <taxon>Bacillota</taxon>
        <taxon>Clostridia</taxon>
        <taxon>Thermoanaerobacterales</taxon>
        <taxon>Thermoanaerobacteraceae</taxon>
        <taxon>Ammonifex</taxon>
    </lineage>
</organism>
<dbReference type="AlphaFoldDB" id="A0A7C2J0D3"/>
<feature type="transmembrane region" description="Helical" evidence="6">
    <location>
        <begin position="293"/>
        <end position="314"/>
    </location>
</feature>
<evidence type="ECO:0000256" key="5">
    <source>
        <dbReference type="ARBA" id="ARBA00023136"/>
    </source>
</evidence>
<feature type="transmembrane region" description="Helical" evidence="6">
    <location>
        <begin position="44"/>
        <end position="63"/>
    </location>
</feature>
<keyword evidence="4 6" id="KW-1133">Transmembrane helix</keyword>
<dbReference type="EMBL" id="DSMU01000239">
    <property type="protein sequence ID" value="HEL65781.1"/>
    <property type="molecule type" value="Genomic_DNA"/>
</dbReference>
<evidence type="ECO:0000256" key="2">
    <source>
        <dbReference type="ARBA" id="ARBA00022692"/>
    </source>
</evidence>
<comment type="caution">
    <text evidence="8">The sequence shown here is derived from an EMBL/GenBank/DDBJ whole genome shotgun (WGS) entry which is preliminary data.</text>
</comment>
<sequence length="333" mass="37462">MSIASAIGTVVPQNQVPFFYTQQYGPTLGQLIISTGVASLFRSWWFTIAEVWLVVSLLICTYYRGQFAIRLSRRDTKRGLGAWGLTVLHIGLVFILVTLIFTPRVSREERVDAAPGEVAKLSARGFPFDLQIKSFKIEQYPDGSPKQYITRCAVVENGKVVRETNISVNYPLKHRGVKVYQMSYGWLLSARLLSQGKTFPVEIASDQEPLALGPYHALAVRFYPDFAYDLNGHPITRSQEPKNPRVLYIFYYQNQPVVMDILKLGQAGEFPGGQIVFDRYSQFTGLQVKKNPALGYTFAGFILASAGVLVHLIWNPRRRREGTGQEDVNATSK</sequence>
<dbReference type="Pfam" id="PF05140">
    <property type="entry name" value="ResB"/>
    <property type="match status" value="3"/>
</dbReference>
<keyword evidence="5 6" id="KW-0472">Membrane</keyword>
<dbReference type="InterPro" id="IPR023494">
    <property type="entry name" value="Cyt_c_bgen_Ccs1/CcsB/ResB"/>
</dbReference>
<dbReference type="GO" id="GO:0016020">
    <property type="term" value="C:membrane"/>
    <property type="evidence" value="ECO:0007669"/>
    <property type="project" value="UniProtKB-SubCell"/>
</dbReference>
<feature type="domain" description="ResB-like" evidence="7">
    <location>
        <begin position="80"/>
        <end position="206"/>
    </location>
</feature>
<feature type="domain" description="ResB-like" evidence="7">
    <location>
        <begin position="2"/>
        <end position="73"/>
    </location>
</feature>
<dbReference type="PANTHER" id="PTHR31566">
    <property type="entry name" value="CYTOCHROME C BIOGENESIS PROTEIN CCS1, CHLOROPLASTIC"/>
    <property type="match status" value="1"/>
</dbReference>
<keyword evidence="3" id="KW-0201">Cytochrome c-type biogenesis</keyword>
<evidence type="ECO:0000256" key="4">
    <source>
        <dbReference type="ARBA" id="ARBA00022989"/>
    </source>
</evidence>
<dbReference type="InterPro" id="IPR007816">
    <property type="entry name" value="ResB-like_domain"/>
</dbReference>
<evidence type="ECO:0000313" key="8">
    <source>
        <dbReference type="EMBL" id="HEL65781.1"/>
    </source>
</evidence>
<gene>
    <name evidence="8" type="ORF">ENQ34_03750</name>
</gene>